<dbReference type="InterPro" id="IPR043132">
    <property type="entry name" value="BCAT-like_C"/>
</dbReference>
<gene>
    <name evidence="2" type="ORF">JQS30_16580</name>
</gene>
<dbReference type="SUPFAM" id="SSF56752">
    <property type="entry name" value="D-aminoacid aminotransferase-like PLP-dependent enzymes"/>
    <property type="match status" value="1"/>
</dbReference>
<reference evidence="2" key="1">
    <citation type="submission" date="2021-02" db="EMBL/GenBank/DDBJ databases">
        <title>Natronoglycomyces albus gen. nov., sp. nov, a haloalkaliphilic actinobacterium from a soda solonchak soil.</title>
        <authorList>
            <person name="Sorokin D.Y."/>
            <person name="Khijniak T.V."/>
            <person name="Zakharycheva A.P."/>
            <person name="Boueva O.V."/>
            <person name="Ariskina E.V."/>
            <person name="Hahnke R.L."/>
            <person name="Bunk B."/>
            <person name="Sproer C."/>
            <person name="Schumann P."/>
            <person name="Evtushenko L.I."/>
            <person name="Kublanov I.V."/>
        </authorList>
    </citation>
    <scope>NUCLEOTIDE SEQUENCE</scope>
    <source>
        <strain evidence="2">DSM 106290</strain>
    </source>
</reference>
<dbReference type="InterPro" id="IPR050571">
    <property type="entry name" value="Class-IV_PLP-Dep_Aminotrnsfr"/>
</dbReference>
<dbReference type="CDD" id="cd00449">
    <property type="entry name" value="PLPDE_IV"/>
    <property type="match status" value="1"/>
</dbReference>
<dbReference type="PANTHER" id="PTHR42743:SF11">
    <property type="entry name" value="AMINODEOXYCHORISMATE LYASE"/>
    <property type="match status" value="1"/>
</dbReference>
<dbReference type="KEGG" id="nav:JQS30_16580"/>
<dbReference type="RefSeq" id="WP_213171347.1">
    <property type="nucleotide sequence ID" value="NZ_CP070496.1"/>
</dbReference>
<dbReference type="GO" id="GO:0046394">
    <property type="term" value="P:carboxylic acid biosynthetic process"/>
    <property type="evidence" value="ECO:0007669"/>
    <property type="project" value="UniProtKB-ARBA"/>
</dbReference>
<dbReference type="InterPro" id="IPR043131">
    <property type="entry name" value="BCAT-like_N"/>
</dbReference>
<keyword evidence="3" id="KW-1185">Reference proteome</keyword>
<organism evidence="2 3">
    <name type="scientific">Natronoglycomyces albus</name>
    <dbReference type="NCBI Taxonomy" id="2811108"/>
    <lineage>
        <taxon>Bacteria</taxon>
        <taxon>Bacillati</taxon>
        <taxon>Actinomycetota</taxon>
        <taxon>Actinomycetes</taxon>
        <taxon>Glycomycetales</taxon>
        <taxon>Glycomycetaceae</taxon>
        <taxon>Natronoglycomyces</taxon>
    </lineage>
</organism>
<dbReference type="Gene3D" id="3.30.470.10">
    <property type="match status" value="1"/>
</dbReference>
<dbReference type="Pfam" id="PF01063">
    <property type="entry name" value="Aminotran_4"/>
    <property type="match status" value="1"/>
</dbReference>
<dbReference type="GO" id="GO:0005829">
    <property type="term" value="C:cytosol"/>
    <property type="evidence" value="ECO:0007669"/>
    <property type="project" value="TreeGrafter"/>
</dbReference>
<proteinExistence type="inferred from homology"/>
<keyword evidence="2" id="KW-0032">Aminotransferase</keyword>
<dbReference type="EMBL" id="CP070496">
    <property type="protein sequence ID" value="QSB05339.1"/>
    <property type="molecule type" value="Genomic_DNA"/>
</dbReference>
<protein>
    <submittedName>
        <fullName evidence="2">Aminotransferase class IV</fullName>
    </submittedName>
</protein>
<dbReference type="Gene3D" id="3.20.10.10">
    <property type="entry name" value="D-amino Acid Aminotransferase, subunit A, domain 2"/>
    <property type="match status" value="1"/>
</dbReference>
<evidence type="ECO:0000313" key="2">
    <source>
        <dbReference type="EMBL" id="QSB05339.1"/>
    </source>
</evidence>
<dbReference type="GO" id="GO:0008483">
    <property type="term" value="F:transaminase activity"/>
    <property type="evidence" value="ECO:0007669"/>
    <property type="project" value="UniProtKB-KW"/>
</dbReference>
<comment type="similarity">
    <text evidence="1">Belongs to the class-IV pyridoxal-phosphate-dependent aminotransferase family.</text>
</comment>
<evidence type="ECO:0000256" key="1">
    <source>
        <dbReference type="ARBA" id="ARBA00009320"/>
    </source>
</evidence>
<dbReference type="InterPro" id="IPR036038">
    <property type="entry name" value="Aminotransferase-like"/>
</dbReference>
<dbReference type="AlphaFoldDB" id="A0A895XPP1"/>
<dbReference type="InterPro" id="IPR001544">
    <property type="entry name" value="Aminotrans_IV"/>
</dbReference>
<dbReference type="PANTHER" id="PTHR42743">
    <property type="entry name" value="AMINO-ACID AMINOTRANSFERASE"/>
    <property type="match status" value="1"/>
</dbReference>
<sequence>MAKVLAVLGRGAIDPEQPIIRADDLGVLRGDGIFETLNVRGGEMFLLREHLVRMAASARRTEIDLPPYEALDELSEQARQAWLAHPDFDPDAEAALRIVATRGLEHGSEPTVYATIDPVPRERTLPRRDGLQVLTASSGVNADTRGQAPWLLGGAKLLSYATTMAVMRWAKSLGADDALWVTADGYCLEGPTSSLVWRDKDVLCTTPTDTGILPGTTSTYLLQHASKLGLRSEERLITPEKLTRVDGVWMTSSVRGVAFVTTLDGQELATDPEMHSELVKLSGFELPS</sequence>
<keyword evidence="2" id="KW-0808">Transferase</keyword>
<name>A0A895XPP1_9ACTN</name>
<evidence type="ECO:0000313" key="3">
    <source>
        <dbReference type="Proteomes" id="UP000662939"/>
    </source>
</evidence>
<accession>A0A895XPP1</accession>
<dbReference type="Proteomes" id="UP000662939">
    <property type="component" value="Chromosome"/>
</dbReference>